<accession>A0A4R6VIQ1</accession>
<keyword evidence="7" id="KW-1185">Reference proteome</keyword>
<dbReference type="InterPro" id="IPR036271">
    <property type="entry name" value="Tet_transcr_reg_TetR-rel_C_sf"/>
</dbReference>
<dbReference type="Pfam" id="PF00440">
    <property type="entry name" value="TetR_N"/>
    <property type="match status" value="1"/>
</dbReference>
<evidence type="ECO:0000259" key="5">
    <source>
        <dbReference type="PROSITE" id="PS50977"/>
    </source>
</evidence>
<evidence type="ECO:0000313" key="6">
    <source>
        <dbReference type="EMBL" id="TDQ61572.1"/>
    </source>
</evidence>
<dbReference type="OrthoDB" id="7185252at2"/>
<keyword evidence="2 4" id="KW-0238">DNA-binding</keyword>
<comment type="caution">
    <text evidence="6">The sequence shown here is derived from an EMBL/GenBank/DDBJ whole genome shotgun (WGS) entry which is preliminary data.</text>
</comment>
<dbReference type="PRINTS" id="PR00455">
    <property type="entry name" value="HTHTETR"/>
</dbReference>
<dbReference type="EMBL" id="SNYR01000003">
    <property type="protein sequence ID" value="TDQ61572.1"/>
    <property type="molecule type" value="Genomic_DNA"/>
</dbReference>
<dbReference type="SUPFAM" id="SSF46689">
    <property type="entry name" value="Homeodomain-like"/>
    <property type="match status" value="1"/>
</dbReference>
<dbReference type="Gene3D" id="1.10.10.60">
    <property type="entry name" value="Homeodomain-like"/>
    <property type="match status" value="1"/>
</dbReference>
<evidence type="ECO:0000256" key="2">
    <source>
        <dbReference type="ARBA" id="ARBA00023125"/>
    </source>
</evidence>
<evidence type="ECO:0000256" key="4">
    <source>
        <dbReference type="PROSITE-ProRule" id="PRU00335"/>
    </source>
</evidence>
<dbReference type="PANTHER" id="PTHR30055">
    <property type="entry name" value="HTH-TYPE TRANSCRIPTIONAL REGULATOR RUTR"/>
    <property type="match status" value="1"/>
</dbReference>
<proteinExistence type="predicted"/>
<dbReference type="RefSeq" id="WP_133573287.1">
    <property type="nucleotide sequence ID" value="NZ_SNYR01000003.1"/>
</dbReference>
<dbReference type="GO" id="GO:0003700">
    <property type="term" value="F:DNA-binding transcription factor activity"/>
    <property type="evidence" value="ECO:0007669"/>
    <property type="project" value="TreeGrafter"/>
</dbReference>
<sequence length="197" mass="22223">MPRPNMSAKRIPQILDAAMLVFSRSGLQSTKLEEVALAAGVSKATIYLYFKSKEDLIFALMKRFFEQNMDVLHHLRQTEGDFRQILMEWIDQTEEVLAENDVFVAIGLEFYSFAGRDAQAKDMVRGFFLEYQQLLTEMIETALLTKGKPTDIAPQIAFGLITQFEGTNLIGSLIKWEPGLYGKMKTNMGLLLDGAGL</sequence>
<dbReference type="PANTHER" id="PTHR30055:SF234">
    <property type="entry name" value="HTH-TYPE TRANSCRIPTIONAL REGULATOR BETI"/>
    <property type="match status" value="1"/>
</dbReference>
<keyword evidence="3" id="KW-0804">Transcription</keyword>
<evidence type="ECO:0000256" key="3">
    <source>
        <dbReference type="ARBA" id="ARBA00023163"/>
    </source>
</evidence>
<reference evidence="6 7" key="1">
    <citation type="submission" date="2019-03" db="EMBL/GenBank/DDBJ databases">
        <title>Genomic Encyclopedia of Type Strains, Phase III (KMG-III): the genomes of soil and plant-associated and newly described type strains.</title>
        <authorList>
            <person name="Whitman W."/>
        </authorList>
    </citation>
    <scope>NUCLEOTIDE SEQUENCE [LARGE SCALE GENOMIC DNA]</scope>
    <source>
        <strain evidence="6 7">CGMCC 1.7002</strain>
    </source>
</reference>
<dbReference type="AlphaFoldDB" id="A0A4R6VIQ1"/>
<dbReference type="InterPro" id="IPR009057">
    <property type="entry name" value="Homeodomain-like_sf"/>
</dbReference>
<feature type="domain" description="HTH tetR-type" evidence="5">
    <location>
        <begin position="8"/>
        <end position="68"/>
    </location>
</feature>
<dbReference type="Proteomes" id="UP000295391">
    <property type="component" value="Unassembled WGS sequence"/>
</dbReference>
<dbReference type="PROSITE" id="PS50977">
    <property type="entry name" value="HTH_TETR_2"/>
    <property type="match status" value="1"/>
</dbReference>
<dbReference type="InterPro" id="IPR001647">
    <property type="entry name" value="HTH_TetR"/>
</dbReference>
<evidence type="ECO:0000313" key="7">
    <source>
        <dbReference type="Proteomes" id="UP000295391"/>
    </source>
</evidence>
<dbReference type="SUPFAM" id="SSF48498">
    <property type="entry name" value="Tetracyclin repressor-like, C-terminal domain"/>
    <property type="match status" value="1"/>
</dbReference>
<organism evidence="6 7">
    <name type="scientific">Maritalea mobilis</name>
    <dbReference type="NCBI Taxonomy" id="483324"/>
    <lineage>
        <taxon>Bacteria</taxon>
        <taxon>Pseudomonadati</taxon>
        <taxon>Pseudomonadota</taxon>
        <taxon>Alphaproteobacteria</taxon>
        <taxon>Hyphomicrobiales</taxon>
        <taxon>Devosiaceae</taxon>
        <taxon>Maritalea</taxon>
    </lineage>
</organism>
<dbReference type="InterPro" id="IPR050109">
    <property type="entry name" value="HTH-type_TetR-like_transc_reg"/>
</dbReference>
<evidence type="ECO:0000256" key="1">
    <source>
        <dbReference type="ARBA" id="ARBA00023015"/>
    </source>
</evidence>
<dbReference type="Gene3D" id="1.10.357.10">
    <property type="entry name" value="Tetracycline Repressor, domain 2"/>
    <property type="match status" value="1"/>
</dbReference>
<protein>
    <submittedName>
        <fullName evidence="6">TetR family transcriptional regulator</fullName>
    </submittedName>
</protein>
<gene>
    <name evidence="6" type="ORF">ATL17_2671</name>
</gene>
<keyword evidence="1" id="KW-0805">Transcription regulation</keyword>
<dbReference type="GO" id="GO:0000976">
    <property type="term" value="F:transcription cis-regulatory region binding"/>
    <property type="evidence" value="ECO:0007669"/>
    <property type="project" value="TreeGrafter"/>
</dbReference>
<name>A0A4R6VIQ1_9HYPH</name>
<feature type="DNA-binding region" description="H-T-H motif" evidence="4">
    <location>
        <begin position="31"/>
        <end position="50"/>
    </location>
</feature>